<organism evidence="1 2">
    <name type="scientific">Apolygus lucorum</name>
    <name type="common">Small green plant bug</name>
    <name type="synonym">Lygocoris lucorum</name>
    <dbReference type="NCBI Taxonomy" id="248454"/>
    <lineage>
        <taxon>Eukaryota</taxon>
        <taxon>Metazoa</taxon>
        <taxon>Ecdysozoa</taxon>
        <taxon>Arthropoda</taxon>
        <taxon>Hexapoda</taxon>
        <taxon>Insecta</taxon>
        <taxon>Pterygota</taxon>
        <taxon>Neoptera</taxon>
        <taxon>Paraneoptera</taxon>
        <taxon>Hemiptera</taxon>
        <taxon>Heteroptera</taxon>
        <taxon>Panheteroptera</taxon>
        <taxon>Cimicomorpha</taxon>
        <taxon>Miridae</taxon>
        <taxon>Mirini</taxon>
        <taxon>Apolygus</taxon>
    </lineage>
</organism>
<comment type="caution">
    <text evidence="1">The sequence shown here is derived from an EMBL/GenBank/DDBJ whole genome shotgun (WGS) entry which is preliminary data.</text>
</comment>
<keyword evidence="2" id="KW-1185">Reference proteome</keyword>
<evidence type="ECO:0000313" key="1">
    <source>
        <dbReference type="EMBL" id="KAF6198382.1"/>
    </source>
</evidence>
<accession>A0A8S9WNL7</accession>
<dbReference type="OrthoDB" id="10638086at2759"/>
<proteinExistence type="predicted"/>
<evidence type="ECO:0000313" key="2">
    <source>
        <dbReference type="Proteomes" id="UP000466442"/>
    </source>
</evidence>
<sequence>MKVFKLPDSRLPRILGRECLKCNVFWAKNWDSLIDRYGIAINKSEDVQLWSRDFPKALEVVADKYHEQFMSKALVSERHQQYRELRTSPRIVAQILGSGPIWVSKWLFKLRGDILALRSRPYEKEEQTCPMCSANAIEDAFHFTAQCTAYTVVRRKFLGASVICREEYMYLLERAEVSLARYCRVAWQLHVRAIAEYNL</sequence>
<dbReference type="AlphaFoldDB" id="A0A8S9WNL7"/>
<gene>
    <name evidence="1" type="ORF">GE061_008130</name>
</gene>
<name>A0A8S9WNL7_APOLU</name>
<protein>
    <submittedName>
        <fullName evidence="1">Uncharacterized protein</fullName>
    </submittedName>
</protein>
<dbReference type="EMBL" id="WIXP02000016">
    <property type="protein sequence ID" value="KAF6198382.1"/>
    <property type="molecule type" value="Genomic_DNA"/>
</dbReference>
<reference evidence="1" key="1">
    <citation type="journal article" date="2021" name="Mol. Ecol. Resour.">
        <title>Apolygus lucorum genome provides insights into omnivorousness and mesophyll feeding.</title>
        <authorList>
            <person name="Liu Y."/>
            <person name="Liu H."/>
            <person name="Wang H."/>
            <person name="Huang T."/>
            <person name="Liu B."/>
            <person name="Yang B."/>
            <person name="Yin L."/>
            <person name="Li B."/>
            <person name="Zhang Y."/>
            <person name="Zhang S."/>
            <person name="Jiang F."/>
            <person name="Zhang X."/>
            <person name="Ren Y."/>
            <person name="Wang B."/>
            <person name="Wang S."/>
            <person name="Lu Y."/>
            <person name="Wu K."/>
            <person name="Fan W."/>
            <person name="Wang G."/>
        </authorList>
    </citation>
    <scope>NUCLEOTIDE SEQUENCE</scope>
    <source>
        <strain evidence="1">12Hb</strain>
    </source>
</reference>
<dbReference type="Proteomes" id="UP000466442">
    <property type="component" value="Linkage Group LG16"/>
</dbReference>